<dbReference type="Pfam" id="PF08546">
    <property type="entry name" value="ApbA_C"/>
    <property type="match status" value="1"/>
</dbReference>
<evidence type="ECO:0000256" key="2">
    <source>
        <dbReference type="ARBA" id="ARBA00022857"/>
    </source>
</evidence>
<comment type="similarity">
    <text evidence="1">Belongs to the ketopantoate reductase family.</text>
</comment>
<dbReference type="GO" id="GO:0008677">
    <property type="term" value="F:2-dehydropantoate 2-reductase activity"/>
    <property type="evidence" value="ECO:0007669"/>
    <property type="project" value="InterPro"/>
</dbReference>
<gene>
    <name evidence="6" type="ORF">METZ01_LOCUS171497</name>
</gene>
<dbReference type="Gene3D" id="1.10.1040.10">
    <property type="entry name" value="N-(1-d-carboxylethyl)-l-norvaline Dehydrogenase, domain 2"/>
    <property type="match status" value="1"/>
</dbReference>
<evidence type="ECO:0000259" key="4">
    <source>
        <dbReference type="Pfam" id="PF02558"/>
    </source>
</evidence>
<keyword evidence="3" id="KW-0560">Oxidoreductase</keyword>
<feature type="domain" description="Ketopantoate reductase C-terminal" evidence="5">
    <location>
        <begin position="178"/>
        <end position="298"/>
    </location>
</feature>
<dbReference type="InterPro" id="IPR013752">
    <property type="entry name" value="KPA_reductase"/>
</dbReference>
<dbReference type="InterPro" id="IPR013328">
    <property type="entry name" value="6PGD_dom2"/>
</dbReference>
<reference evidence="6" key="1">
    <citation type="submission" date="2018-05" db="EMBL/GenBank/DDBJ databases">
        <authorList>
            <person name="Lanie J.A."/>
            <person name="Ng W.-L."/>
            <person name="Kazmierczak K.M."/>
            <person name="Andrzejewski T.M."/>
            <person name="Davidsen T.M."/>
            <person name="Wayne K.J."/>
            <person name="Tettelin H."/>
            <person name="Glass J.I."/>
            <person name="Rusch D."/>
            <person name="Podicherti R."/>
            <person name="Tsui H.-C.T."/>
            <person name="Winkler M.E."/>
        </authorList>
    </citation>
    <scope>NUCLEOTIDE SEQUENCE</scope>
</reference>
<dbReference type="FunFam" id="1.10.1040.10:FF:000017">
    <property type="entry name" value="2-dehydropantoate 2-reductase"/>
    <property type="match status" value="1"/>
</dbReference>
<dbReference type="InterPro" id="IPR036291">
    <property type="entry name" value="NAD(P)-bd_dom_sf"/>
</dbReference>
<keyword evidence="2" id="KW-0521">NADP</keyword>
<evidence type="ECO:0000256" key="3">
    <source>
        <dbReference type="ARBA" id="ARBA00023002"/>
    </source>
</evidence>
<dbReference type="AlphaFoldDB" id="A0A382BZZ5"/>
<dbReference type="Gene3D" id="3.40.50.720">
    <property type="entry name" value="NAD(P)-binding Rossmann-like Domain"/>
    <property type="match status" value="1"/>
</dbReference>
<proteinExistence type="inferred from homology"/>
<dbReference type="PANTHER" id="PTHR21708:SF26">
    <property type="entry name" value="2-DEHYDROPANTOATE 2-REDUCTASE"/>
    <property type="match status" value="1"/>
</dbReference>
<name>A0A382BZZ5_9ZZZZ</name>
<dbReference type="InterPro" id="IPR003710">
    <property type="entry name" value="ApbA"/>
</dbReference>
<protein>
    <recommendedName>
        <fullName evidence="7">2-dehydropantoate 2-reductase</fullName>
    </recommendedName>
</protein>
<feature type="domain" description="Ketopantoate reductase N-terminal" evidence="4">
    <location>
        <begin position="3"/>
        <end position="148"/>
    </location>
</feature>
<dbReference type="Pfam" id="PF02558">
    <property type="entry name" value="ApbA"/>
    <property type="match status" value="1"/>
</dbReference>
<dbReference type="InterPro" id="IPR008927">
    <property type="entry name" value="6-PGluconate_DH-like_C_sf"/>
</dbReference>
<dbReference type="PANTHER" id="PTHR21708">
    <property type="entry name" value="PROBABLE 2-DEHYDROPANTOATE 2-REDUCTASE"/>
    <property type="match status" value="1"/>
</dbReference>
<accession>A0A382BZZ5</accession>
<organism evidence="6">
    <name type="scientific">marine metagenome</name>
    <dbReference type="NCBI Taxonomy" id="408172"/>
    <lineage>
        <taxon>unclassified sequences</taxon>
        <taxon>metagenomes</taxon>
        <taxon>ecological metagenomes</taxon>
    </lineage>
</organism>
<evidence type="ECO:0000256" key="1">
    <source>
        <dbReference type="ARBA" id="ARBA00007870"/>
    </source>
</evidence>
<dbReference type="GO" id="GO:0005737">
    <property type="term" value="C:cytoplasm"/>
    <property type="evidence" value="ECO:0007669"/>
    <property type="project" value="TreeGrafter"/>
</dbReference>
<evidence type="ECO:0008006" key="7">
    <source>
        <dbReference type="Google" id="ProtNLM"/>
    </source>
</evidence>
<dbReference type="GO" id="GO:0015940">
    <property type="term" value="P:pantothenate biosynthetic process"/>
    <property type="evidence" value="ECO:0007669"/>
    <property type="project" value="InterPro"/>
</dbReference>
<dbReference type="NCBIfam" id="TIGR00745">
    <property type="entry name" value="apbA_panE"/>
    <property type="match status" value="1"/>
</dbReference>
<dbReference type="SUPFAM" id="SSF48179">
    <property type="entry name" value="6-phosphogluconate dehydrogenase C-terminal domain-like"/>
    <property type="match status" value="1"/>
</dbReference>
<dbReference type="InterPro" id="IPR051402">
    <property type="entry name" value="KPR-Related"/>
</dbReference>
<dbReference type="SUPFAM" id="SSF51735">
    <property type="entry name" value="NAD(P)-binding Rossmann-fold domains"/>
    <property type="match status" value="1"/>
</dbReference>
<evidence type="ECO:0000313" key="6">
    <source>
        <dbReference type="EMBL" id="SVB18643.1"/>
    </source>
</evidence>
<evidence type="ECO:0000259" key="5">
    <source>
        <dbReference type="Pfam" id="PF08546"/>
    </source>
</evidence>
<dbReference type="InterPro" id="IPR013332">
    <property type="entry name" value="KPR_N"/>
</dbReference>
<dbReference type="EMBL" id="UINC01031889">
    <property type="protein sequence ID" value="SVB18643.1"/>
    <property type="molecule type" value="Genomic_DNA"/>
</dbReference>
<sequence>MRVCIVGCGAIGSIYGAHLAMHDGFEVWAYDTDANHVDAINQNGLALKGEEQCRVHIRATCSPRDIPTCELGIVATKIYQTRPAIEATAHLFQEGLVCCLQNGIGNEEIIAEYVDQIISGTTLAGGHISAPGVVTFDTRESTWIGPVDDRVSMGRVEALAALLTETGLKTQAIEDPKGMKWSKLIFNAAANPVCALTGLNFGDMYNQSGLRDLMYGLAHEGIEVSKGLEIELHSNPVQLLDKAAESATSHIPSMLSDVLHKKNTEIEALNGGIVRYGDEVGIACPLNGVVTSLVKGVEDSW</sequence>